<evidence type="ECO:0000313" key="4">
    <source>
        <dbReference type="Proteomes" id="UP000184330"/>
    </source>
</evidence>
<dbReference type="PANTHER" id="PTHR10039:SF5">
    <property type="entry name" value="NACHT DOMAIN-CONTAINING PROTEIN"/>
    <property type="match status" value="1"/>
</dbReference>
<gene>
    <name evidence="3" type="ORF">PAC_13666</name>
</gene>
<accession>A0A1L7XFE8</accession>
<sequence>MLDPFSALGLTSNIIQFVDFGSKLVFGSSELYRSADGTSEMLSELSSITHNLRSMSSKLGGADQAESQLSSLAMQCKILADHLLQVLQDLAVGGRHRCWKTVRQALGTILKDKDVRDIERRLDQPYKSNAPDFHSGLLEEPITKLKNTHSKPFNKSSDMNDQIRKLSSLHTEMGVNRDPGLAELTDEIIQTLNAKVQEDQEYLRTLGAQLKSLENEGSKMVRQETVLASLSFKTLAVRRSRIVDSHPKTFDWIFVDFTSDESPPTNFPLWLREGSGIYWILGKAGSGNSTLMKYIESHNIVQSHLLGWADPLKLVTSTYYFWGAGSELQKSQIGLLRSLLHHILRQRPELIPGVCERALPHGSYSGREELNWSLRNLIEILEWLTLQQTFPVRFCFFVDGLDEYEGDSVKVINVLHQLSASPAIKLCVSSRP</sequence>
<dbReference type="InterPro" id="IPR027417">
    <property type="entry name" value="P-loop_NTPase"/>
</dbReference>
<dbReference type="Pfam" id="PF24883">
    <property type="entry name" value="NPHP3_N"/>
    <property type="match status" value="1"/>
</dbReference>
<dbReference type="STRING" id="576137.A0A1L7XFE8"/>
<dbReference type="OrthoDB" id="443402at2759"/>
<keyword evidence="1" id="KW-0677">Repeat</keyword>
<name>A0A1L7XFE8_9HELO</name>
<evidence type="ECO:0000259" key="2">
    <source>
        <dbReference type="Pfam" id="PF24883"/>
    </source>
</evidence>
<proteinExistence type="predicted"/>
<dbReference type="Proteomes" id="UP000184330">
    <property type="component" value="Unassembled WGS sequence"/>
</dbReference>
<evidence type="ECO:0000313" key="3">
    <source>
        <dbReference type="EMBL" id="CZR63769.1"/>
    </source>
</evidence>
<dbReference type="InterPro" id="IPR056884">
    <property type="entry name" value="NPHP3-like_N"/>
</dbReference>
<protein>
    <recommendedName>
        <fullName evidence="2">Nephrocystin 3-like N-terminal domain-containing protein</fullName>
    </recommendedName>
</protein>
<evidence type="ECO:0000256" key="1">
    <source>
        <dbReference type="ARBA" id="ARBA00022737"/>
    </source>
</evidence>
<keyword evidence="4" id="KW-1185">Reference proteome</keyword>
<dbReference type="AlphaFoldDB" id="A0A1L7XFE8"/>
<reference evidence="3 4" key="1">
    <citation type="submission" date="2016-03" db="EMBL/GenBank/DDBJ databases">
        <authorList>
            <person name="Ploux O."/>
        </authorList>
    </citation>
    <scope>NUCLEOTIDE SEQUENCE [LARGE SCALE GENOMIC DNA]</scope>
    <source>
        <strain evidence="3 4">UAMH 11012</strain>
    </source>
</reference>
<dbReference type="EMBL" id="FJOG01000024">
    <property type="protein sequence ID" value="CZR63769.1"/>
    <property type="molecule type" value="Genomic_DNA"/>
</dbReference>
<dbReference type="Gene3D" id="3.40.50.300">
    <property type="entry name" value="P-loop containing nucleotide triphosphate hydrolases"/>
    <property type="match status" value="1"/>
</dbReference>
<dbReference type="PANTHER" id="PTHR10039">
    <property type="entry name" value="AMELOGENIN"/>
    <property type="match status" value="1"/>
</dbReference>
<organism evidence="3 4">
    <name type="scientific">Phialocephala subalpina</name>
    <dbReference type="NCBI Taxonomy" id="576137"/>
    <lineage>
        <taxon>Eukaryota</taxon>
        <taxon>Fungi</taxon>
        <taxon>Dikarya</taxon>
        <taxon>Ascomycota</taxon>
        <taxon>Pezizomycotina</taxon>
        <taxon>Leotiomycetes</taxon>
        <taxon>Helotiales</taxon>
        <taxon>Mollisiaceae</taxon>
        <taxon>Phialocephala</taxon>
        <taxon>Phialocephala fortinii species complex</taxon>
    </lineage>
</organism>
<feature type="domain" description="Nephrocystin 3-like N-terminal" evidence="2">
    <location>
        <begin position="267"/>
        <end position="431"/>
    </location>
</feature>